<comment type="function">
    <text evidence="10">Catalyzes the reversible formation of acyl-phosphate (acyl-PO(4)) from acyl-[acyl-carrier-protein] (acyl-ACP). This enzyme utilizes acyl-ACP as fatty acyl donor, but not acyl-CoA.</text>
</comment>
<evidence type="ECO:0000256" key="10">
    <source>
        <dbReference type="HAMAP-Rule" id="MF_00019"/>
    </source>
</evidence>
<evidence type="ECO:0000256" key="6">
    <source>
        <dbReference type="ARBA" id="ARBA00023209"/>
    </source>
</evidence>
<name>A0ABX5VWW2_9CHLA</name>
<dbReference type="InterPro" id="IPR003664">
    <property type="entry name" value="FA_synthesis"/>
</dbReference>
<dbReference type="PANTHER" id="PTHR30100">
    <property type="entry name" value="FATTY ACID/PHOSPHOLIPID SYNTHESIS PROTEIN PLSX"/>
    <property type="match status" value="1"/>
</dbReference>
<dbReference type="GO" id="GO:0016746">
    <property type="term" value="F:acyltransferase activity"/>
    <property type="evidence" value="ECO:0007669"/>
    <property type="project" value="UniProtKB-KW"/>
</dbReference>
<dbReference type="NCBIfam" id="NF010420">
    <property type="entry name" value="PRK13846.1"/>
    <property type="match status" value="1"/>
</dbReference>
<comment type="pathway">
    <text evidence="10">Lipid metabolism; phospholipid metabolism.</text>
</comment>
<sequence length="316" mass="34423">MNVQIGIDLMGGDHSPLVIWEVLIDVLNSRASNSHISFIAFASHEVKEQILSHSTYKGYPEVISSESFITMEDSPLSAIRKKSSSMALGLDYLKEDKIDALISTGNTAALITLSRTKIPMFPTVRRPALLVRVPTMHGCAVILDVGANVSVNPEEMLGFARMGLAYKQCLGDTEHPTVGLLNIGSEERKGTEAHRLTFRLLRETFQHAFLGNIESGDVFSGSVDVVVSDGFTGNIFLKTAEGVFDFLSHILGDKLESDVKRQLDYTIYPGSMVCGLSKLVIKCHGKACGRSLFNGISGSIDLVRARVCERILSSLS</sequence>
<evidence type="ECO:0000256" key="3">
    <source>
        <dbReference type="ARBA" id="ARBA00022516"/>
    </source>
</evidence>
<comment type="subunit">
    <text evidence="9 10">Homodimer. Probably interacts with PlsY.</text>
</comment>
<dbReference type="NCBIfam" id="TIGR00182">
    <property type="entry name" value="plsX"/>
    <property type="match status" value="1"/>
</dbReference>
<organism evidence="11 12">
    <name type="scientific">Chlamydophila parapsittaci</name>
    <dbReference type="NCBI Taxonomy" id="344886"/>
    <lineage>
        <taxon>Bacteria</taxon>
        <taxon>Pseudomonadati</taxon>
        <taxon>Chlamydiota</taxon>
        <taxon>Chlamydiia</taxon>
        <taxon>Chlamydiales</taxon>
        <taxon>Chlamydiaceae</taxon>
        <taxon>Chlamydia/Chlamydophila group</taxon>
        <taxon>Chlamydia</taxon>
    </lineage>
</organism>
<evidence type="ECO:0000256" key="2">
    <source>
        <dbReference type="ARBA" id="ARBA00022490"/>
    </source>
</evidence>
<evidence type="ECO:0000256" key="9">
    <source>
        <dbReference type="ARBA" id="ARBA00046608"/>
    </source>
</evidence>
<keyword evidence="2 10" id="KW-0963">Cytoplasm</keyword>
<keyword evidence="6 10" id="KW-0594">Phospholipid biosynthesis</keyword>
<keyword evidence="7 10" id="KW-1208">Phospholipid metabolism</keyword>
<dbReference type="EMBL" id="CP041038">
    <property type="protein sequence ID" value="QDE37011.1"/>
    <property type="molecule type" value="Genomic_DNA"/>
</dbReference>
<evidence type="ECO:0000256" key="7">
    <source>
        <dbReference type="ARBA" id="ARBA00023264"/>
    </source>
</evidence>
<comment type="catalytic activity">
    <reaction evidence="1 10">
        <text>a fatty acyl-[ACP] + phosphate = an acyl phosphate + holo-[ACP]</text>
        <dbReference type="Rhea" id="RHEA:42292"/>
        <dbReference type="Rhea" id="RHEA-COMP:9685"/>
        <dbReference type="Rhea" id="RHEA-COMP:14125"/>
        <dbReference type="ChEBI" id="CHEBI:43474"/>
        <dbReference type="ChEBI" id="CHEBI:59918"/>
        <dbReference type="ChEBI" id="CHEBI:64479"/>
        <dbReference type="ChEBI" id="CHEBI:138651"/>
        <dbReference type="EC" id="2.3.1.274"/>
    </reaction>
</comment>
<gene>
    <name evidence="10 11" type="primary">plsX</name>
    <name evidence="11" type="ORF">FI836_01615</name>
</gene>
<keyword evidence="12" id="KW-1185">Reference proteome</keyword>
<accession>A0ABX5VWW2</accession>
<dbReference type="PIRSF" id="PIRSF002465">
    <property type="entry name" value="Phsphlp_syn_PlsX"/>
    <property type="match status" value="1"/>
</dbReference>
<comment type="similarity">
    <text evidence="10">Belongs to the PlsX family.</text>
</comment>
<dbReference type="EC" id="2.3.1.274" evidence="8 10"/>
<keyword evidence="4 10" id="KW-0808">Transferase</keyword>
<dbReference type="RefSeq" id="WP_020351110.1">
    <property type="nucleotide sequence ID" value="NZ_CP041038.1"/>
</dbReference>
<evidence type="ECO:0000256" key="8">
    <source>
        <dbReference type="ARBA" id="ARBA00024069"/>
    </source>
</evidence>
<evidence type="ECO:0000256" key="4">
    <source>
        <dbReference type="ARBA" id="ARBA00022679"/>
    </source>
</evidence>
<evidence type="ECO:0000313" key="12">
    <source>
        <dbReference type="Proteomes" id="UP000320536"/>
    </source>
</evidence>
<dbReference type="Proteomes" id="UP000320536">
    <property type="component" value="Chromosome"/>
</dbReference>
<evidence type="ECO:0000313" key="11">
    <source>
        <dbReference type="EMBL" id="QDE37011.1"/>
    </source>
</evidence>
<dbReference type="InterPro" id="IPR012281">
    <property type="entry name" value="Phospholipid_synth_PlsX-like"/>
</dbReference>
<dbReference type="Pfam" id="PF02504">
    <property type="entry name" value="FA_synthesis"/>
    <property type="match status" value="1"/>
</dbReference>
<keyword evidence="3 10" id="KW-0444">Lipid biosynthesis</keyword>
<dbReference type="HAMAP" id="MF_00019">
    <property type="entry name" value="PlsX"/>
    <property type="match status" value="1"/>
</dbReference>
<evidence type="ECO:0000256" key="5">
    <source>
        <dbReference type="ARBA" id="ARBA00023098"/>
    </source>
</evidence>
<dbReference type="PANTHER" id="PTHR30100:SF1">
    <property type="entry name" value="PHOSPHATE ACYLTRANSFERASE"/>
    <property type="match status" value="1"/>
</dbReference>
<keyword evidence="5 10" id="KW-0443">Lipid metabolism</keyword>
<protein>
    <recommendedName>
        <fullName evidence="8 10">Phosphate acyltransferase</fullName>
        <ecNumber evidence="8 10">2.3.1.274</ecNumber>
    </recommendedName>
    <alternativeName>
        <fullName evidence="10">Acyl-ACP phosphotransacylase</fullName>
    </alternativeName>
    <alternativeName>
        <fullName evidence="10">Acyl-[acyl-carrier-protein]--phosphate acyltransferase</fullName>
    </alternativeName>
    <alternativeName>
        <fullName evidence="10">Phosphate-acyl-ACP acyltransferase</fullName>
    </alternativeName>
</protein>
<reference evidence="11 12" key="1">
    <citation type="journal article" date="2020" name="Data Brief">
        <title>Data of de novo genome assembly of the Chlamydia psittaci strain isolated from the livestock in Volga Region, Russian Federation.</title>
        <authorList>
            <person name="Feodorova V.A."/>
            <person name="Zaitsev S.S."/>
            <person name="Khizhnyakova M.A."/>
            <person name="Saltykov Y.V."/>
            <person name="Evstifeev V.V."/>
            <person name="Khusainov F.M."/>
            <person name="Yakovlev S.I."/>
            <person name="Larionova O.S."/>
            <person name="Motin V.L."/>
        </authorList>
    </citation>
    <scope>NUCLEOTIDE SEQUENCE [LARGE SCALE GENOMIC DNA]</scope>
    <source>
        <strain evidence="11 12">Rostinovo-70</strain>
    </source>
</reference>
<comment type="subcellular location">
    <subcellularLocation>
        <location evidence="10">Cytoplasm</location>
    </subcellularLocation>
    <text evidence="10">Associated with the membrane possibly through PlsY.</text>
</comment>
<dbReference type="Gene3D" id="3.40.718.10">
    <property type="entry name" value="Isopropylmalate Dehydrogenase"/>
    <property type="match status" value="1"/>
</dbReference>
<evidence type="ECO:0000256" key="1">
    <source>
        <dbReference type="ARBA" id="ARBA00001232"/>
    </source>
</evidence>
<proteinExistence type="inferred from homology"/>
<dbReference type="SUPFAM" id="SSF53659">
    <property type="entry name" value="Isocitrate/Isopropylmalate dehydrogenase-like"/>
    <property type="match status" value="1"/>
</dbReference>
<keyword evidence="11" id="KW-0012">Acyltransferase</keyword>